<evidence type="ECO:0000256" key="1">
    <source>
        <dbReference type="SAM" id="SignalP"/>
    </source>
</evidence>
<dbReference type="RefSeq" id="WP_187480132.1">
    <property type="nucleotide sequence ID" value="NZ_CP060697.1"/>
</dbReference>
<protein>
    <recommendedName>
        <fullName evidence="4">SH3-like domain-containing protein</fullName>
    </recommendedName>
</protein>
<dbReference type="Pfam" id="PF06347">
    <property type="entry name" value="SH3_4"/>
    <property type="match status" value="2"/>
</dbReference>
<proteinExistence type="predicted"/>
<dbReference type="KEGG" id="ssau:H8M03_02125"/>
<gene>
    <name evidence="2" type="ORF">H8M03_02125</name>
</gene>
<dbReference type="AlphaFoldDB" id="A0A7G9L3H8"/>
<reference evidence="2 3" key="1">
    <citation type="submission" date="2020-08" db="EMBL/GenBank/DDBJ databases">
        <title>Sphingomonas sp. sand1-3 16S ribosomal RNA gene Genome sequencing and assembly.</title>
        <authorList>
            <person name="Kang M."/>
        </authorList>
    </citation>
    <scope>NUCLEOTIDE SEQUENCE [LARGE SCALE GENOMIC DNA]</scope>
    <source>
        <strain evidence="3">sand1-3</strain>
    </source>
</reference>
<name>A0A7G9L3H8_9SPHN</name>
<accession>A0A7G9L3H8</accession>
<feature type="chain" id="PRO_5028876843" description="SH3-like domain-containing protein" evidence="1">
    <location>
        <begin position="22"/>
        <end position="159"/>
    </location>
</feature>
<dbReference type="InterPro" id="IPR010466">
    <property type="entry name" value="DUF1058"/>
</dbReference>
<keyword evidence="3" id="KW-1185">Reference proteome</keyword>
<evidence type="ECO:0000313" key="3">
    <source>
        <dbReference type="Proteomes" id="UP000515861"/>
    </source>
</evidence>
<evidence type="ECO:0000313" key="2">
    <source>
        <dbReference type="EMBL" id="QNM83177.1"/>
    </source>
</evidence>
<organism evidence="2 3">
    <name type="scientific">Sphingomonas sabuli</name>
    <dbReference type="NCBI Taxonomy" id="2764186"/>
    <lineage>
        <taxon>Bacteria</taxon>
        <taxon>Pseudomonadati</taxon>
        <taxon>Pseudomonadota</taxon>
        <taxon>Alphaproteobacteria</taxon>
        <taxon>Sphingomonadales</taxon>
        <taxon>Sphingomonadaceae</taxon>
        <taxon>Sphingomonas</taxon>
    </lineage>
</organism>
<dbReference type="EMBL" id="CP060697">
    <property type="protein sequence ID" value="QNM83177.1"/>
    <property type="molecule type" value="Genomic_DNA"/>
</dbReference>
<dbReference type="Proteomes" id="UP000515861">
    <property type="component" value="Chromosome"/>
</dbReference>
<sequence>MRFRGAIVALAVLTAAAPASAQDKAVPYWASIASGQAMMRTGPARTYPGTWLYQRRDLPVRVLKRYETWRLIEDPDGEKGWMLSTLLSERRTVLVKAGDPKPIYAAASTGSRVRYRVEAGVIGAIDHCKDGWCHIKIGKREGFAEVKNLWGVAADEVVD</sequence>
<feature type="signal peptide" evidence="1">
    <location>
        <begin position="1"/>
        <end position="21"/>
    </location>
</feature>
<evidence type="ECO:0008006" key="4">
    <source>
        <dbReference type="Google" id="ProtNLM"/>
    </source>
</evidence>
<keyword evidence="1" id="KW-0732">Signal</keyword>